<dbReference type="Proteomes" id="UP000269438">
    <property type="component" value="Unassembled WGS sequence"/>
</dbReference>
<comment type="caution">
    <text evidence="5">The sequence shown here is derived from an EMBL/GenBank/DDBJ whole genome shotgun (WGS) entry which is preliminary data.</text>
</comment>
<keyword evidence="4" id="KW-0472">Membrane</keyword>
<name>A0A3L7AVZ8_9MICO</name>
<dbReference type="NCBIfam" id="NF033747">
    <property type="entry name" value="class_E_sortase"/>
    <property type="match status" value="1"/>
</dbReference>
<reference evidence="5 6" key="1">
    <citation type="submission" date="2018-10" db="EMBL/GenBank/DDBJ databases">
        <authorList>
            <person name="Li J."/>
        </authorList>
    </citation>
    <scope>NUCLEOTIDE SEQUENCE [LARGE SCALE GENOMIC DNA]</scope>
    <source>
        <strain evidence="5 6">JCM 11654</strain>
    </source>
</reference>
<evidence type="ECO:0000256" key="3">
    <source>
        <dbReference type="SAM" id="MobiDB-lite"/>
    </source>
</evidence>
<feature type="region of interest" description="Disordered" evidence="3">
    <location>
        <begin position="66"/>
        <end position="89"/>
    </location>
</feature>
<feature type="transmembrane region" description="Helical" evidence="4">
    <location>
        <begin position="25"/>
        <end position="48"/>
    </location>
</feature>
<evidence type="ECO:0000313" key="5">
    <source>
        <dbReference type="EMBL" id="RLP83482.1"/>
    </source>
</evidence>
<evidence type="ECO:0000256" key="1">
    <source>
        <dbReference type="ARBA" id="ARBA00022801"/>
    </source>
</evidence>
<dbReference type="Gene3D" id="2.40.260.10">
    <property type="entry name" value="Sortase"/>
    <property type="match status" value="1"/>
</dbReference>
<protein>
    <submittedName>
        <fullName evidence="5">Class E sortase</fullName>
    </submittedName>
</protein>
<accession>A0A3L7AVZ8</accession>
<dbReference type="InterPro" id="IPR053465">
    <property type="entry name" value="Sortase_Class_E"/>
</dbReference>
<gene>
    <name evidence="5" type="ORF">D9V34_05455</name>
</gene>
<evidence type="ECO:0000313" key="6">
    <source>
        <dbReference type="Proteomes" id="UP000269438"/>
    </source>
</evidence>
<feature type="active site" description="Acyl-thioester intermediate" evidence="2">
    <location>
        <position position="219"/>
    </location>
</feature>
<dbReference type="GO" id="GO:0016787">
    <property type="term" value="F:hydrolase activity"/>
    <property type="evidence" value="ECO:0007669"/>
    <property type="project" value="UniProtKB-KW"/>
</dbReference>
<dbReference type="SUPFAM" id="SSF63817">
    <property type="entry name" value="Sortase"/>
    <property type="match status" value="1"/>
</dbReference>
<dbReference type="Pfam" id="PF04203">
    <property type="entry name" value="Sortase"/>
    <property type="match status" value="1"/>
</dbReference>
<evidence type="ECO:0000256" key="2">
    <source>
        <dbReference type="PIRSR" id="PIRSR605754-1"/>
    </source>
</evidence>
<dbReference type="InterPro" id="IPR042003">
    <property type="entry name" value="Sortase_E"/>
</dbReference>
<dbReference type="NCBIfam" id="TIGR01076">
    <property type="entry name" value="sortase_fam"/>
    <property type="match status" value="1"/>
</dbReference>
<dbReference type="OrthoDB" id="5242879at2"/>
<organism evidence="5 6">
    <name type="scientific">Mycetocola lacteus</name>
    <dbReference type="NCBI Taxonomy" id="76637"/>
    <lineage>
        <taxon>Bacteria</taxon>
        <taxon>Bacillati</taxon>
        <taxon>Actinomycetota</taxon>
        <taxon>Actinomycetes</taxon>
        <taxon>Micrococcales</taxon>
        <taxon>Microbacteriaceae</taxon>
        <taxon>Mycetocola</taxon>
    </lineage>
</organism>
<keyword evidence="1" id="KW-0378">Hydrolase</keyword>
<dbReference type="EMBL" id="RCUY01000004">
    <property type="protein sequence ID" value="RLP83482.1"/>
    <property type="molecule type" value="Genomic_DNA"/>
</dbReference>
<dbReference type="AlphaFoldDB" id="A0A3L7AVZ8"/>
<keyword evidence="4" id="KW-1133">Transmembrane helix</keyword>
<keyword evidence="6" id="KW-1185">Reference proteome</keyword>
<sequence length="254" mass="27027">MPAAPVAAAGAGSGKRRRKRPFEGFSVIGAFGEILLTAGVLMLLYLVWQLWYNDMVERGQQDGAAASLSQQWDKDAKENPAPAFEGAAPVIPTPVDGETFANLRIPRFGESYGAPLAGGVSKAKTLDKAGIGHYSDTQLPGQPGNFALAGHRNTHGAPLNQVANLRVGDAIVIETPEGWFTYRYRNSEYVPPTAVDVLNAVPREDSVAATQSVITLTSCNPIMSTAERIIAYGLFESFTPRADGAPKSLNPVEG</sequence>
<feature type="active site" description="Proton donor/acceptor" evidence="2">
    <location>
        <position position="151"/>
    </location>
</feature>
<evidence type="ECO:0000256" key="4">
    <source>
        <dbReference type="SAM" id="Phobius"/>
    </source>
</evidence>
<dbReference type="InterPro" id="IPR005754">
    <property type="entry name" value="Sortase"/>
</dbReference>
<keyword evidence="4" id="KW-0812">Transmembrane</keyword>
<proteinExistence type="predicted"/>
<dbReference type="InterPro" id="IPR023365">
    <property type="entry name" value="Sortase_dom-sf"/>
</dbReference>
<dbReference type="CDD" id="cd05830">
    <property type="entry name" value="Sortase_E"/>
    <property type="match status" value="1"/>
</dbReference>